<keyword evidence="4" id="KW-1185">Reference proteome</keyword>
<evidence type="ECO:0000313" key="4">
    <source>
        <dbReference type="Proteomes" id="UP000007799"/>
    </source>
</evidence>
<dbReference type="Gene3D" id="3.40.50.300">
    <property type="entry name" value="P-loop containing nucleotide triphosphate hydrolases"/>
    <property type="match status" value="1"/>
</dbReference>
<feature type="domain" description="PARP catalytic" evidence="2">
    <location>
        <begin position="935"/>
        <end position="1083"/>
    </location>
</feature>
<feature type="region of interest" description="Disordered" evidence="1">
    <location>
        <begin position="892"/>
        <end position="914"/>
    </location>
</feature>
<reference evidence="3" key="1">
    <citation type="submission" date="2009-08" db="EMBL/GenBank/DDBJ databases">
        <title>Annotation of Salpingoeca rosetta.</title>
        <authorList>
            <consortium name="The Broad Institute Genome Sequencing Platform"/>
            <person name="Russ C."/>
            <person name="Cuomo C."/>
            <person name="Burger G."/>
            <person name="Gray M.W."/>
            <person name="Holland P.W.H."/>
            <person name="King N."/>
            <person name="Lang F.B.F."/>
            <person name="Roger A.J."/>
            <person name="Ruiz-Trillo I."/>
            <person name="Young S.K."/>
            <person name="Zeng Q."/>
            <person name="Gargeya S."/>
            <person name="Alvarado L."/>
            <person name="Berlin A."/>
            <person name="Chapman S.B."/>
            <person name="Chen Z."/>
            <person name="Freedman E."/>
            <person name="Gellesch M."/>
            <person name="Goldberg J."/>
            <person name="Griggs A."/>
            <person name="Gujja S."/>
            <person name="Heilman E."/>
            <person name="Heiman D."/>
            <person name="Howarth C."/>
            <person name="Mehta T."/>
            <person name="Neiman D."/>
            <person name="Pearson M."/>
            <person name="Roberts A."/>
            <person name="Saif S."/>
            <person name="Shea T."/>
            <person name="Shenoy N."/>
            <person name="Sisk P."/>
            <person name="Stolte C."/>
            <person name="Sykes S."/>
            <person name="White J."/>
            <person name="Yandava C."/>
            <person name="Haas B."/>
            <person name="Nusbaum C."/>
            <person name="Birren B."/>
        </authorList>
    </citation>
    <scope>NUCLEOTIDE SEQUENCE [LARGE SCALE GENOMIC DNA]</scope>
    <source>
        <strain evidence="3">ATCC 50818</strain>
    </source>
</reference>
<dbReference type="SUPFAM" id="SSF56399">
    <property type="entry name" value="ADP-ribosylation"/>
    <property type="match status" value="1"/>
</dbReference>
<dbReference type="InterPro" id="IPR001611">
    <property type="entry name" value="Leu-rich_rpt"/>
</dbReference>
<dbReference type="Pfam" id="PF00644">
    <property type="entry name" value="PARP"/>
    <property type="match status" value="1"/>
</dbReference>
<organism evidence="4">
    <name type="scientific">Salpingoeca rosetta (strain ATCC 50818 / BSB-021)</name>
    <dbReference type="NCBI Taxonomy" id="946362"/>
    <lineage>
        <taxon>Eukaryota</taxon>
        <taxon>Choanoflagellata</taxon>
        <taxon>Craspedida</taxon>
        <taxon>Salpingoecidae</taxon>
        <taxon>Salpingoeca</taxon>
    </lineage>
</organism>
<dbReference type="PANTHER" id="PTHR47679">
    <property type="entry name" value="PROTEIN TORNADO 1"/>
    <property type="match status" value="1"/>
</dbReference>
<dbReference type="Proteomes" id="UP000007799">
    <property type="component" value="Unassembled WGS sequence"/>
</dbReference>
<dbReference type="Gene3D" id="3.90.228.10">
    <property type="match status" value="1"/>
</dbReference>
<dbReference type="GO" id="GO:0003950">
    <property type="term" value="F:NAD+ poly-ADP-ribosyltransferase activity"/>
    <property type="evidence" value="ECO:0007669"/>
    <property type="project" value="InterPro"/>
</dbReference>
<name>F2UKI8_SALR5</name>
<dbReference type="Gene3D" id="3.80.10.10">
    <property type="entry name" value="Ribonuclease Inhibitor"/>
    <property type="match status" value="2"/>
</dbReference>
<proteinExistence type="predicted"/>
<dbReference type="PANTHER" id="PTHR47679:SF2">
    <property type="entry name" value="C-TERMINAL OF ROC (COR) DOMAIN-CONTAINING PROTEIN"/>
    <property type="match status" value="1"/>
</dbReference>
<dbReference type="InParanoid" id="F2UKI8"/>
<evidence type="ECO:0000313" key="3">
    <source>
        <dbReference type="EMBL" id="EGD77637.1"/>
    </source>
</evidence>
<dbReference type="Pfam" id="PF08477">
    <property type="entry name" value="Roc"/>
    <property type="match status" value="1"/>
</dbReference>
<protein>
    <recommendedName>
        <fullName evidence="2">PARP catalytic domain-containing protein</fullName>
    </recommendedName>
</protein>
<dbReference type="eggNOG" id="KOG4308">
    <property type="taxonomic scope" value="Eukaryota"/>
</dbReference>
<accession>F2UKI8</accession>
<dbReference type="EMBL" id="GL832979">
    <property type="protein sequence ID" value="EGD77637.1"/>
    <property type="molecule type" value="Genomic_DNA"/>
</dbReference>
<dbReference type="GeneID" id="16070672"/>
<dbReference type="FunCoup" id="F2UKI8">
    <property type="interactions" value="197"/>
</dbReference>
<sequence>MSGGEKRAREEVEALLAQTKLKDGVKEEIRAIANNTCGDNVGLGGYGLGVIEARAVAEALKDNTCLETLLLWDNNIGDEGAVALAEMLKHNTTMTWLNLNNNSIGDEGAVALAEMLKHNTTLTWLGLFGNDIGPEGAVALAEMLKQNTTLTWLGIYHNGITESGMVNVLKQLQGIDAKAKILLYEDKLKSSTAVARALATLRTKQPHFDVVFADFETEDRFDSSAKAAYQEQLDLLKLLETGSVPLETAKVFVCGDYGIGKSTMIKSLPGSLFRRFTRTIFQPANDPDRRNERTPGIRVCEMKLKDTTSQGNDGDNAASLRVYDFGGQLAYHVIHTLMMSDRFAAFVVCVDLSEPKEHVKERANYWLQFICTRLQQGMAAASATAGGGETEDAMEEVKPRVLIVGTKRDLARKKRLVDANGQPPWGAAMVAHLQHTFGSIIDIQATLTPLNCHQGGEAGFDVLRSQLVDHWRWLKGLKMLVPQVVNEVAGALKKAAKSKAMWRVDDLLDFVRGSGNGIDLISMIHEDPFHQTLRYLHSRGDLLWYSNTPSLADFIFVDPNWLLHDVLGRALTPDGVQQGSITTKGVVTFTDLETAFRGIASADLVINVLQHTLLCFELPPSDDGQRQFMLPSHVEKEVDLDDAWPRTGFWPVYSGRLLVVESKALALPPGFFPHVQTLLHNSFGTNLRVWKNAFCCKRDGVQCLGLLRGDREVDVWVRAPGGAEHKALPFMTKVLCLLQEEARGIDHVHLVLSTKHLKRHENHPAAHKLEALTDKGTDELVTSTHHREGQNPVSDRVGDLLLQAPTQQSPVMPSWQLRDHEWHHRAWRLDDTFDEQLPWSGPSEHGVYSAPLPPDTDLYRWIESQMAPGLTLSRVEMTKSTTMLDAFHTEMKKSATRRGGQKPFNKDFGAGDPEKQGMLNRLKTQFAETPDSVKHVNVLIGFHGCDEAVADDITAAGTANLSNPNDPGFFGAGIYLTPQANCAAGYATTLLTGNWRPPNADGEHVMLLCAVSVGLAYPITRSKDYPSSGENKCKKFWGKPLHKGCNTHYIQVTKRMGYQSTRAPTPGTFDFEEYVVSQEAQVLPFAKVFVKVNKAALTAQL</sequence>
<evidence type="ECO:0000256" key="1">
    <source>
        <dbReference type="SAM" id="MobiDB-lite"/>
    </source>
</evidence>
<dbReference type="InterPro" id="IPR027417">
    <property type="entry name" value="P-loop_NTPase"/>
</dbReference>
<dbReference type="SUPFAM" id="SSF52540">
    <property type="entry name" value="P-loop containing nucleoside triphosphate hydrolases"/>
    <property type="match status" value="1"/>
</dbReference>
<dbReference type="InterPro" id="IPR012317">
    <property type="entry name" value="Poly(ADP-ribose)pol_cat_dom"/>
</dbReference>
<dbReference type="KEGG" id="sre:PTSG_08728"/>
<dbReference type="SMART" id="SM00368">
    <property type="entry name" value="LRR_RI"/>
    <property type="match status" value="4"/>
</dbReference>
<dbReference type="OrthoDB" id="28034at2759"/>
<dbReference type="InterPro" id="IPR032675">
    <property type="entry name" value="LRR_dom_sf"/>
</dbReference>
<gene>
    <name evidence="3" type="ORF">PTSG_08728</name>
</gene>
<dbReference type="RefSeq" id="XP_004990113.1">
    <property type="nucleotide sequence ID" value="XM_004990056.1"/>
</dbReference>
<evidence type="ECO:0000259" key="2">
    <source>
        <dbReference type="Pfam" id="PF00644"/>
    </source>
</evidence>
<dbReference type="SUPFAM" id="SSF52047">
    <property type="entry name" value="RNI-like"/>
    <property type="match status" value="1"/>
</dbReference>
<dbReference type="Pfam" id="PF13516">
    <property type="entry name" value="LRR_6"/>
    <property type="match status" value="3"/>
</dbReference>
<dbReference type="AlphaFoldDB" id="F2UKI8"/>